<name>A0A0A9DKC0_ARUDO</name>
<sequence>MMQHSAFSLTLAQSCPTRLTALPFTRSQSRVDGMRLLRSVTP</sequence>
<accession>A0A0A9DKC0</accession>
<evidence type="ECO:0000313" key="1">
    <source>
        <dbReference type="EMBL" id="JAD89039.1"/>
    </source>
</evidence>
<reference evidence="1" key="1">
    <citation type="submission" date="2014-09" db="EMBL/GenBank/DDBJ databases">
        <authorList>
            <person name="Magalhaes I.L.F."/>
            <person name="Oliveira U."/>
            <person name="Santos F.R."/>
            <person name="Vidigal T.H.D.A."/>
            <person name="Brescovit A.D."/>
            <person name="Santos A.J."/>
        </authorList>
    </citation>
    <scope>NUCLEOTIDE SEQUENCE</scope>
    <source>
        <tissue evidence="1">Shoot tissue taken approximately 20 cm above the soil surface</tissue>
    </source>
</reference>
<dbReference type="EMBL" id="GBRH01208856">
    <property type="protein sequence ID" value="JAD89039.1"/>
    <property type="molecule type" value="Transcribed_RNA"/>
</dbReference>
<protein>
    <submittedName>
        <fullName evidence="1">Uncharacterized protein</fullName>
    </submittedName>
</protein>
<organism evidence="1">
    <name type="scientific">Arundo donax</name>
    <name type="common">Giant reed</name>
    <name type="synonym">Donax arundinaceus</name>
    <dbReference type="NCBI Taxonomy" id="35708"/>
    <lineage>
        <taxon>Eukaryota</taxon>
        <taxon>Viridiplantae</taxon>
        <taxon>Streptophyta</taxon>
        <taxon>Embryophyta</taxon>
        <taxon>Tracheophyta</taxon>
        <taxon>Spermatophyta</taxon>
        <taxon>Magnoliopsida</taxon>
        <taxon>Liliopsida</taxon>
        <taxon>Poales</taxon>
        <taxon>Poaceae</taxon>
        <taxon>PACMAD clade</taxon>
        <taxon>Arundinoideae</taxon>
        <taxon>Arundineae</taxon>
        <taxon>Arundo</taxon>
    </lineage>
</organism>
<proteinExistence type="predicted"/>
<dbReference type="AlphaFoldDB" id="A0A0A9DKC0"/>
<reference evidence="1" key="2">
    <citation type="journal article" date="2015" name="Data Brief">
        <title>Shoot transcriptome of the giant reed, Arundo donax.</title>
        <authorList>
            <person name="Barrero R.A."/>
            <person name="Guerrero F.D."/>
            <person name="Moolhuijzen P."/>
            <person name="Goolsby J.A."/>
            <person name="Tidwell J."/>
            <person name="Bellgard S.E."/>
            <person name="Bellgard M.I."/>
        </authorList>
    </citation>
    <scope>NUCLEOTIDE SEQUENCE</scope>
    <source>
        <tissue evidence="1">Shoot tissue taken approximately 20 cm above the soil surface</tissue>
    </source>
</reference>